<organism evidence="2 3">
    <name type="scientific">Pelistega suis</name>
    <dbReference type="NCBI Taxonomy" id="1631957"/>
    <lineage>
        <taxon>Bacteria</taxon>
        <taxon>Pseudomonadati</taxon>
        <taxon>Pseudomonadota</taxon>
        <taxon>Betaproteobacteria</taxon>
        <taxon>Burkholderiales</taxon>
        <taxon>Alcaligenaceae</taxon>
        <taxon>Pelistega</taxon>
    </lineage>
</organism>
<dbReference type="Proteomes" id="UP000537862">
    <property type="component" value="Unassembled WGS sequence"/>
</dbReference>
<dbReference type="GO" id="GO:0033194">
    <property type="term" value="P:response to hydroperoxide"/>
    <property type="evidence" value="ECO:0007669"/>
    <property type="project" value="TreeGrafter"/>
</dbReference>
<accession>A0A849P3F8</accession>
<dbReference type="AlphaFoldDB" id="A0A849P3F8"/>
<name>A0A849P3F8_9BURK</name>
<reference evidence="2 3" key="1">
    <citation type="submission" date="2020-05" db="EMBL/GenBank/DDBJ databases">
        <authorList>
            <person name="Niu N."/>
        </authorList>
    </citation>
    <scope>NUCLEOTIDE SEQUENCE [LARGE SCALE GENOMIC DNA]</scope>
    <source>
        <strain evidence="2 3">3340-03</strain>
    </source>
</reference>
<dbReference type="EMBL" id="JABGBN010000001">
    <property type="protein sequence ID" value="NOL51181.1"/>
    <property type="molecule type" value="Genomic_DNA"/>
</dbReference>
<dbReference type="InterPro" id="IPR005583">
    <property type="entry name" value="YaaA"/>
</dbReference>
<dbReference type="PANTHER" id="PTHR30283">
    <property type="entry name" value="PEROXIDE STRESS RESPONSE PROTEIN YAAA"/>
    <property type="match status" value="1"/>
</dbReference>
<sequence>MLFLLSPAKKLDYDTPLQVQKYTQPLFVKEAESLINILRTKSVQEIAELMDLSQALSELNVARYAEWEPTFSLENSRQALLAFNGDVYEGLEAHTLNAKQLDWAQEHVAILSGLYGVLRPLDLMQAYRLEMGTRLENPAGKTLYAYWGSTIATYLNERLEADKAPIIINLASEEYFKSVDLKTLKARVVQCVFQEYKNGTYKVISFNAKRARGLMARFAIEHQAKTPEDLLSFDVEGYHYDAEVSSKDKLVFRRKLDKSLIK</sequence>
<dbReference type="RefSeq" id="WP_171679851.1">
    <property type="nucleotide sequence ID" value="NZ_JABGBN010000001.1"/>
</dbReference>
<proteinExistence type="inferred from homology"/>
<protein>
    <recommendedName>
        <fullName evidence="1">UPF0246 protein HKX39_03200</fullName>
    </recommendedName>
</protein>
<dbReference type="Pfam" id="PF03883">
    <property type="entry name" value="H2O2_YaaD"/>
    <property type="match status" value="1"/>
</dbReference>
<keyword evidence="3" id="KW-1185">Reference proteome</keyword>
<comment type="similarity">
    <text evidence="1">Belongs to the UPF0246 family.</text>
</comment>
<dbReference type="GO" id="GO:0005829">
    <property type="term" value="C:cytosol"/>
    <property type="evidence" value="ECO:0007669"/>
    <property type="project" value="TreeGrafter"/>
</dbReference>
<dbReference type="NCBIfam" id="NF002542">
    <property type="entry name" value="PRK02101.1-3"/>
    <property type="match status" value="1"/>
</dbReference>
<dbReference type="PANTHER" id="PTHR30283:SF4">
    <property type="entry name" value="PEROXIDE STRESS RESISTANCE PROTEIN YAAA"/>
    <property type="match status" value="1"/>
</dbReference>
<gene>
    <name evidence="2" type="primary">yaaA</name>
    <name evidence="2" type="ORF">HKX39_03200</name>
</gene>
<evidence type="ECO:0000256" key="1">
    <source>
        <dbReference type="HAMAP-Rule" id="MF_00652"/>
    </source>
</evidence>
<comment type="caution">
    <text evidence="2">The sequence shown here is derived from an EMBL/GenBank/DDBJ whole genome shotgun (WGS) entry which is preliminary data.</text>
</comment>
<evidence type="ECO:0000313" key="3">
    <source>
        <dbReference type="Proteomes" id="UP000537862"/>
    </source>
</evidence>
<dbReference type="HAMAP" id="MF_00652">
    <property type="entry name" value="UPF0246"/>
    <property type="match status" value="1"/>
</dbReference>
<evidence type="ECO:0000313" key="2">
    <source>
        <dbReference type="EMBL" id="NOL51181.1"/>
    </source>
</evidence>